<evidence type="ECO:0000313" key="10">
    <source>
        <dbReference type="EMBL" id="UTO16165.1"/>
    </source>
</evidence>
<evidence type="ECO:0000256" key="1">
    <source>
        <dbReference type="ARBA" id="ARBA00004370"/>
    </source>
</evidence>
<dbReference type="Proteomes" id="UP001059607">
    <property type="component" value="Chromosome"/>
</dbReference>
<evidence type="ECO:0000313" key="11">
    <source>
        <dbReference type="Proteomes" id="UP001059607"/>
    </source>
</evidence>
<accession>A0ABY5EPQ2</accession>
<keyword evidence="5" id="KW-0998">Cell outer membrane</keyword>
<reference evidence="10" key="1">
    <citation type="submission" date="2022-07" db="EMBL/GenBank/DDBJ databases">
        <title>Pseudomonas nunamit sp. nov. an antifungal species isolated from Greenland.</title>
        <authorList>
            <person name="Ntana F."/>
            <person name="Hennessy R.C."/>
            <person name="Zervas A."/>
            <person name="Stougaard P."/>
        </authorList>
    </citation>
    <scope>NUCLEOTIDE SEQUENCE</scope>
    <source>
        <strain evidence="10">In5</strain>
    </source>
</reference>
<dbReference type="InterPro" id="IPR005644">
    <property type="entry name" value="NolW-like"/>
</dbReference>
<dbReference type="InterPro" id="IPR004846">
    <property type="entry name" value="T2SS/T3SS_dom"/>
</dbReference>
<dbReference type="EMBL" id="CP101125">
    <property type="protein sequence ID" value="UTO16165.1"/>
    <property type="molecule type" value="Genomic_DNA"/>
</dbReference>
<evidence type="ECO:0000256" key="4">
    <source>
        <dbReference type="ARBA" id="ARBA00023136"/>
    </source>
</evidence>
<feature type="signal peptide" evidence="8">
    <location>
        <begin position="1"/>
        <end position="24"/>
    </location>
</feature>
<evidence type="ECO:0000259" key="9">
    <source>
        <dbReference type="SMART" id="SM00965"/>
    </source>
</evidence>
<dbReference type="InterPro" id="IPR050810">
    <property type="entry name" value="Bact_Secretion_Sys_Channel"/>
</dbReference>
<keyword evidence="2 7" id="KW-0813">Transport</keyword>
<dbReference type="PANTHER" id="PTHR30332:SF17">
    <property type="entry name" value="TYPE IV PILIATION SYSTEM PROTEIN DR_0774-RELATED"/>
    <property type="match status" value="1"/>
</dbReference>
<dbReference type="InterPro" id="IPR038591">
    <property type="entry name" value="NolW-like_sf"/>
</dbReference>
<evidence type="ECO:0000256" key="5">
    <source>
        <dbReference type="ARBA" id="ARBA00023237"/>
    </source>
</evidence>
<evidence type="ECO:0000256" key="6">
    <source>
        <dbReference type="RuleBase" id="RU004003"/>
    </source>
</evidence>
<dbReference type="SUPFAM" id="SSF48452">
    <property type="entry name" value="TPR-like"/>
    <property type="match status" value="1"/>
</dbReference>
<dbReference type="PROSITE" id="PS51257">
    <property type="entry name" value="PROKAR_LIPOPROTEIN"/>
    <property type="match status" value="1"/>
</dbReference>
<protein>
    <submittedName>
        <fullName evidence="10">Secretin and TonB N-terminal domain-containing protein</fullName>
    </submittedName>
</protein>
<dbReference type="Gene3D" id="3.30.1370.120">
    <property type="match status" value="1"/>
</dbReference>
<dbReference type="InterPro" id="IPR001775">
    <property type="entry name" value="GspD/PilQ"/>
</dbReference>
<name>A0ABY5EPQ2_9PSED</name>
<comment type="similarity">
    <text evidence="6">Belongs to the bacterial secretin family.</text>
</comment>
<evidence type="ECO:0000256" key="3">
    <source>
        <dbReference type="ARBA" id="ARBA00022729"/>
    </source>
</evidence>
<organism evidence="10 11">
    <name type="scientific">Pseudomonas nunensis</name>
    <dbReference type="NCBI Taxonomy" id="2961896"/>
    <lineage>
        <taxon>Bacteria</taxon>
        <taxon>Pseudomonadati</taxon>
        <taxon>Pseudomonadota</taxon>
        <taxon>Gammaproteobacteria</taxon>
        <taxon>Pseudomonadales</taxon>
        <taxon>Pseudomonadaceae</taxon>
        <taxon>Pseudomonas</taxon>
    </lineage>
</organism>
<evidence type="ECO:0000256" key="2">
    <source>
        <dbReference type="ARBA" id="ARBA00022448"/>
    </source>
</evidence>
<dbReference type="PRINTS" id="PR00811">
    <property type="entry name" value="BCTERIALGSPD"/>
</dbReference>
<dbReference type="PANTHER" id="PTHR30332">
    <property type="entry name" value="PROBABLE GENERAL SECRETION PATHWAY PROTEIN D"/>
    <property type="match status" value="1"/>
</dbReference>
<keyword evidence="3 8" id="KW-0732">Signal</keyword>
<keyword evidence="4" id="KW-0472">Membrane</keyword>
<evidence type="ECO:0000256" key="8">
    <source>
        <dbReference type="SAM" id="SignalP"/>
    </source>
</evidence>
<dbReference type="PRINTS" id="PR01032">
    <property type="entry name" value="PHAGEIV"/>
</dbReference>
<feature type="chain" id="PRO_5045267913" evidence="8">
    <location>
        <begin position="25"/>
        <end position="610"/>
    </location>
</feature>
<dbReference type="SMART" id="SM00965">
    <property type="entry name" value="STN"/>
    <property type="match status" value="1"/>
</dbReference>
<dbReference type="Pfam" id="PF03958">
    <property type="entry name" value="Secretin_N"/>
    <property type="match status" value="1"/>
</dbReference>
<feature type="domain" description="Secretin/TonB short N-terminal" evidence="9">
    <location>
        <begin position="206"/>
        <end position="257"/>
    </location>
</feature>
<dbReference type="InterPro" id="IPR011662">
    <property type="entry name" value="Secretin/TonB_short_N"/>
</dbReference>
<keyword evidence="11" id="KW-1185">Reference proteome</keyword>
<dbReference type="InterPro" id="IPR011990">
    <property type="entry name" value="TPR-like_helical_dom_sf"/>
</dbReference>
<dbReference type="Gene3D" id="1.25.40.10">
    <property type="entry name" value="Tetratricopeptide repeat domain"/>
    <property type="match status" value="1"/>
</dbReference>
<gene>
    <name evidence="10" type="ORF">NK667_07410</name>
</gene>
<dbReference type="RefSeq" id="WP_054054503.1">
    <property type="nucleotide sequence ID" value="NZ_CP101125.1"/>
</dbReference>
<dbReference type="Pfam" id="PF00263">
    <property type="entry name" value="Secretin"/>
    <property type="match status" value="1"/>
</dbReference>
<evidence type="ECO:0000256" key="7">
    <source>
        <dbReference type="RuleBase" id="RU004004"/>
    </source>
</evidence>
<proteinExistence type="inferred from homology"/>
<sequence>MNRSRLLMSLCLSTALAACSSAQVANKEASDLIEQGQYEAGLARIQEGLRENPRDTELHLLLNTGRAKAVTSLLTAGDTDRARRDFAAARLAYGRVLTIEPSNRRAQDSLKQLDYLRSQDDKLELARGDLRRGDIYGADRQVKQMLELDPKNEGALELQGNIRLVQSRNVVPYPQLRTRLDRPVTLEFRDANLKTIFEVLSQVAGLNFIFDKDLRPDMKATIFVRDVRIEDAVELLLQQNQLHQKVVNENTLLIYPDSPQKLKDYQELVMRTFYLTSVDANTALNMIKTMLKTRDVFVDERLNTLTMRDTEDAVRMAEKLLQSQDQSDPEVVLEVEVMEVATQRILDLGLQWPNTFGVVNSDGSGVTILDQLKGINSSRISISPSPQAKINAQDNDINTLASPVIRVSNREQARIHIGQRVPIISATSVPSTQGPVITESVTYLDVGLKLEVQPIVHLNNEVAIKIALEVSNATPLEPTRQGTIPVQVDTRNAQTTLRLHDGETQILAGLVRNDHGATGNKIPGLGDIPGLGRLFGSNKDTVGKSELVLSITPRIVRNLPYQSPSDMEFQTGTETSMHIQAPDRGMDSAIRTDVMVTPVASSARVVVEKP</sequence>
<dbReference type="Pfam" id="PF07660">
    <property type="entry name" value="STN"/>
    <property type="match status" value="1"/>
</dbReference>
<comment type="subcellular location">
    <subcellularLocation>
        <location evidence="7">Cell outer membrane</location>
    </subcellularLocation>
    <subcellularLocation>
        <location evidence="1">Membrane</location>
    </subcellularLocation>
</comment>